<feature type="binding site" evidence="13">
    <location>
        <position position="133"/>
    </location>
    <ligand>
        <name>Zn(2+)</name>
        <dbReference type="ChEBI" id="CHEBI:29105"/>
    </ligand>
</feature>
<dbReference type="Proteomes" id="UP000241436">
    <property type="component" value="Unassembled WGS sequence"/>
</dbReference>
<dbReference type="GO" id="GO:0005524">
    <property type="term" value="F:ATP binding"/>
    <property type="evidence" value="ECO:0007669"/>
    <property type="project" value="UniProtKB-UniRule"/>
</dbReference>
<dbReference type="PROSITE" id="PS50886">
    <property type="entry name" value="TRBD"/>
    <property type="match status" value="1"/>
</dbReference>
<feature type="region of interest" description="Disordered" evidence="14">
    <location>
        <begin position="515"/>
        <end position="540"/>
    </location>
</feature>
<dbReference type="GO" id="GO:0006431">
    <property type="term" value="P:methionyl-tRNA aminoacylation"/>
    <property type="evidence" value="ECO:0007669"/>
    <property type="project" value="UniProtKB-UniRule"/>
</dbReference>
<evidence type="ECO:0000256" key="14">
    <source>
        <dbReference type="SAM" id="MobiDB-lite"/>
    </source>
</evidence>
<keyword evidence="9 13" id="KW-0694">RNA-binding</keyword>
<dbReference type="NCBIfam" id="TIGR00399">
    <property type="entry name" value="metG_C_term"/>
    <property type="match status" value="1"/>
</dbReference>
<dbReference type="RefSeq" id="WP_239993128.1">
    <property type="nucleotide sequence ID" value="NZ_NVQC01000016.1"/>
</dbReference>
<dbReference type="SUPFAM" id="SSF52374">
    <property type="entry name" value="Nucleotidylyl transferase"/>
    <property type="match status" value="1"/>
</dbReference>
<evidence type="ECO:0000256" key="8">
    <source>
        <dbReference type="ARBA" id="ARBA00022840"/>
    </source>
</evidence>
<dbReference type="FunFam" id="2.40.50.140:FF:000042">
    <property type="entry name" value="Methionine--tRNA ligase"/>
    <property type="match status" value="1"/>
</dbReference>
<feature type="short sequence motif" description="'HIGH' region" evidence="13">
    <location>
        <begin position="13"/>
        <end position="23"/>
    </location>
</feature>
<evidence type="ECO:0000256" key="11">
    <source>
        <dbReference type="ARBA" id="ARBA00023146"/>
    </source>
</evidence>
<reference evidence="17" key="2">
    <citation type="journal article" date="2018" name="Environ. Microbiol.">
        <title>Bloom of a denitrifying methanotroph, 'Candidatus Methylomirabilis limnetica', in a deep stratified lake.</title>
        <authorList>
            <person name="Graf J.S."/>
            <person name="Mayr M.J."/>
            <person name="Marchant H.K."/>
            <person name="Tienken D."/>
            <person name="Hach P.F."/>
            <person name="Brand A."/>
            <person name="Schubert C.J."/>
            <person name="Kuypers M.M."/>
            <person name="Milucka J."/>
        </authorList>
    </citation>
    <scope>NUCLEOTIDE SEQUENCE [LARGE SCALE GENOMIC DNA]</scope>
    <source>
        <strain evidence="17">Zug</strain>
    </source>
</reference>
<dbReference type="PANTHER" id="PTHR43326">
    <property type="entry name" value="METHIONYL-TRNA SYNTHETASE"/>
    <property type="match status" value="1"/>
</dbReference>
<feature type="short sequence motif" description="'KMSKS' region" evidence="13">
    <location>
        <begin position="299"/>
        <end position="303"/>
    </location>
</feature>
<dbReference type="EC" id="6.1.1.10" evidence="13"/>
<dbReference type="InterPro" id="IPR004495">
    <property type="entry name" value="Met-tRNA-synth_bsu_C"/>
</dbReference>
<sequence length="654" mass="74146">MSNETFYLTTPIYYVNATPHLGHAYTTILADTMARFQKLRLGPERVYFLTGTDEHGDKIAQAATQTGESPQAYADRISGIFQETWRRLGLAPNQFIRTTSEPHKRAVQRLLQQIYDSGDIYFGEYGGQYCFGCERFYTEKELQDGRCPDHQTTPTFIKEQNYFFRMGKYQDWLIDHIRHHPDFIRPERFRNEVLSFLKDPLEDLCISRPRTRLEWGIPLPFDAQYVTYVWFDALVNYISAPGWPDGEVFQRFWPSAQHLIAKDILKPHAIYWPIMLKAAGLPLYRHLNVHGYWKIEEAKMSKSRGSVVRPLDLADKYGVDAFRYFVLREMTFGLDASFSEEALVARLNADLANDLGNLYSRVLKLIQRYYDGRISELPGERGLADATRVAVMGVTAATERFAFSEALAAIWNLVSATNKYLVTNEPWKADPEDAQTKAVLFSAAETLRAIAILLWPFLPQTAERMLQGLGVSEPLTSIHFDELLSSSWHLGSQERRVQEVEPLFPRIEVTVPRLKPAGTGAKPLPQKSPPLVPSPSEGGELGEGCIEQITIEEFRRIDLRVAEVIEAVAIPGSKKLVKLRVRLQDEERIVVAGLKEPYPPESWAGKRVILVANLRPTKLMGIASQGMVLAAEDESGRIVLLTPEQPISSGSKVR</sequence>
<evidence type="ECO:0000256" key="10">
    <source>
        <dbReference type="ARBA" id="ARBA00022917"/>
    </source>
</evidence>
<dbReference type="Gene3D" id="3.40.50.620">
    <property type="entry name" value="HUPs"/>
    <property type="match status" value="1"/>
</dbReference>
<gene>
    <name evidence="13" type="primary">metG</name>
    <name evidence="16" type="ORF">CLG94_04835</name>
</gene>
<dbReference type="HAMAP" id="MF_01228">
    <property type="entry name" value="Met_tRNA_synth_type2"/>
    <property type="match status" value="1"/>
</dbReference>
<keyword evidence="4 13" id="KW-0963">Cytoplasm</keyword>
<dbReference type="GO" id="GO:0004825">
    <property type="term" value="F:methionine-tRNA ligase activity"/>
    <property type="evidence" value="ECO:0007669"/>
    <property type="project" value="UniProtKB-UniRule"/>
</dbReference>
<dbReference type="InterPro" id="IPR012340">
    <property type="entry name" value="NA-bd_OB-fold"/>
</dbReference>
<dbReference type="EMBL" id="NVQC01000016">
    <property type="protein sequence ID" value="PTL36361.1"/>
    <property type="molecule type" value="Genomic_DNA"/>
</dbReference>
<dbReference type="GO" id="GO:0046872">
    <property type="term" value="F:metal ion binding"/>
    <property type="evidence" value="ECO:0007669"/>
    <property type="project" value="UniProtKB-KW"/>
</dbReference>
<comment type="caution">
    <text evidence="16">The sequence shown here is derived from an EMBL/GenBank/DDBJ whole genome shotgun (WGS) entry which is preliminary data.</text>
</comment>
<dbReference type="FunFam" id="2.170.220.10:FF:000003">
    <property type="entry name" value="Methionine--tRNA ligase"/>
    <property type="match status" value="1"/>
</dbReference>
<dbReference type="InterPro" id="IPR002547">
    <property type="entry name" value="tRNA-bd_dom"/>
</dbReference>
<reference evidence="16 17" key="1">
    <citation type="submission" date="2017-09" db="EMBL/GenBank/DDBJ databases">
        <title>Bloom of a denitrifying methanotroph, Candidatus Methylomirabilis limnetica, in a deep stratified lake.</title>
        <authorList>
            <person name="Graf J.S."/>
            <person name="Marchant H.K."/>
            <person name="Tienken D."/>
            <person name="Hach P.F."/>
            <person name="Brand A."/>
            <person name="Schubert C.J."/>
            <person name="Kuypers M.M."/>
            <person name="Milucka J."/>
        </authorList>
    </citation>
    <scope>NUCLEOTIDE SEQUENCE [LARGE SCALE GENOMIC DNA]</scope>
    <source>
        <strain evidence="16 17">Zug</strain>
    </source>
</reference>
<keyword evidence="7 13" id="KW-0547">Nucleotide-binding</keyword>
<evidence type="ECO:0000256" key="12">
    <source>
        <dbReference type="ARBA" id="ARBA00047364"/>
    </source>
</evidence>
<evidence type="ECO:0000259" key="15">
    <source>
        <dbReference type="PROSITE" id="PS50886"/>
    </source>
</evidence>
<evidence type="ECO:0000313" key="16">
    <source>
        <dbReference type="EMBL" id="PTL36361.1"/>
    </source>
</evidence>
<feature type="binding site" evidence="13">
    <location>
        <position position="147"/>
    </location>
    <ligand>
        <name>Zn(2+)</name>
        <dbReference type="ChEBI" id="CHEBI:29105"/>
    </ligand>
</feature>
<evidence type="ECO:0000256" key="6">
    <source>
        <dbReference type="ARBA" id="ARBA00022598"/>
    </source>
</evidence>
<dbReference type="Pfam" id="PF09334">
    <property type="entry name" value="tRNA-synt_1g"/>
    <property type="match status" value="1"/>
</dbReference>
<evidence type="ECO:0000256" key="1">
    <source>
        <dbReference type="ARBA" id="ARBA00003314"/>
    </source>
</evidence>
<dbReference type="Pfam" id="PF01588">
    <property type="entry name" value="tRNA_bind"/>
    <property type="match status" value="1"/>
</dbReference>
<feature type="domain" description="TRNA-binding" evidence="15">
    <location>
        <begin position="553"/>
        <end position="654"/>
    </location>
</feature>
<dbReference type="NCBIfam" id="TIGR00398">
    <property type="entry name" value="metG"/>
    <property type="match status" value="1"/>
</dbReference>
<comment type="subunit">
    <text evidence="3 13">Homodimer.</text>
</comment>
<dbReference type="CDD" id="cd00814">
    <property type="entry name" value="MetRS_core"/>
    <property type="match status" value="1"/>
</dbReference>
<dbReference type="Gene3D" id="2.170.220.10">
    <property type="match status" value="1"/>
</dbReference>
<feature type="binding site" evidence="13">
    <location>
        <position position="130"/>
    </location>
    <ligand>
        <name>Zn(2+)</name>
        <dbReference type="ChEBI" id="CHEBI:29105"/>
    </ligand>
</feature>
<keyword evidence="13" id="KW-0862">Zinc</keyword>
<keyword evidence="10 13" id="KW-0648">Protein biosynthesis</keyword>
<keyword evidence="17" id="KW-1185">Reference proteome</keyword>
<dbReference type="Gene3D" id="2.40.50.140">
    <property type="entry name" value="Nucleic acid-binding proteins"/>
    <property type="match status" value="1"/>
</dbReference>
<proteinExistence type="inferred from homology"/>
<dbReference type="InterPro" id="IPR014729">
    <property type="entry name" value="Rossmann-like_a/b/a_fold"/>
</dbReference>
<comment type="subcellular location">
    <subcellularLocation>
        <location evidence="2 13">Cytoplasm</location>
    </subcellularLocation>
</comment>
<dbReference type="SUPFAM" id="SSF47323">
    <property type="entry name" value="Anticodon-binding domain of a subclass of class I aminoacyl-tRNA synthetases"/>
    <property type="match status" value="1"/>
</dbReference>
<name>A0A2T4TZ43_9BACT</name>
<dbReference type="InterPro" id="IPR041872">
    <property type="entry name" value="Anticodon_Met"/>
</dbReference>
<dbReference type="InterPro" id="IPR013155">
    <property type="entry name" value="M/V/L/I-tRNA-synth_anticd-bd"/>
</dbReference>
<dbReference type="InterPro" id="IPR033911">
    <property type="entry name" value="MetRS_core"/>
</dbReference>
<comment type="function">
    <text evidence="1 13">Is required not only for elongation of protein synthesis but also for the initiation of all mRNA translation through initiator tRNA(fMet) aminoacylation.</text>
</comment>
<comment type="similarity">
    <text evidence="13">Belongs to the class-I aminoacyl-tRNA synthetase family. MetG type 2A subfamily.</text>
</comment>
<dbReference type="GO" id="GO:0005737">
    <property type="term" value="C:cytoplasm"/>
    <property type="evidence" value="ECO:0007669"/>
    <property type="project" value="UniProtKB-SubCell"/>
</dbReference>
<evidence type="ECO:0000313" key="17">
    <source>
        <dbReference type="Proteomes" id="UP000241436"/>
    </source>
</evidence>
<evidence type="ECO:0000256" key="9">
    <source>
        <dbReference type="ARBA" id="ARBA00022884"/>
    </source>
</evidence>
<protein>
    <recommendedName>
        <fullName evidence="13">Methionine--tRNA ligase</fullName>
        <ecNumber evidence="13">6.1.1.10</ecNumber>
    </recommendedName>
    <alternativeName>
        <fullName evidence="13">Methionyl-tRNA synthetase</fullName>
        <shortName evidence="13">MetRS</shortName>
    </alternativeName>
</protein>
<dbReference type="InterPro" id="IPR023457">
    <property type="entry name" value="Met-tRNA_synth_2"/>
</dbReference>
<dbReference type="Pfam" id="PF08264">
    <property type="entry name" value="Anticodon_1"/>
    <property type="match status" value="1"/>
</dbReference>
<dbReference type="InterPro" id="IPR015413">
    <property type="entry name" value="Methionyl/Leucyl_tRNA_Synth"/>
</dbReference>
<dbReference type="CDD" id="cd07957">
    <property type="entry name" value="Anticodon_Ia_Met"/>
    <property type="match status" value="1"/>
</dbReference>
<dbReference type="GO" id="GO:0000049">
    <property type="term" value="F:tRNA binding"/>
    <property type="evidence" value="ECO:0007669"/>
    <property type="project" value="UniProtKB-UniRule"/>
</dbReference>
<evidence type="ECO:0000256" key="7">
    <source>
        <dbReference type="ARBA" id="ARBA00022741"/>
    </source>
</evidence>
<accession>A0A2T4TZ43</accession>
<dbReference type="NCBIfam" id="NF008900">
    <property type="entry name" value="PRK12267.1"/>
    <property type="match status" value="1"/>
</dbReference>
<dbReference type="InterPro" id="IPR014758">
    <property type="entry name" value="Met-tRNA_synth"/>
</dbReference>
<comment type="cofactor">
    <cofactor evidence="13">
        <name>Zn(2+)</name>
        <dbReference type="ChEBI" id="CHEBI:29105"/>
    </cofactor>
    <text evidence="13">Binds 1 zinc ion per subunit.</text>
</comment>
<keyword evidence="6 13" id="KW-0436">Ligase</keyword>
<comment type="catalytic activity">
    <reaction evidence="12 13">
        <text>tRNA(Met) + L-methionine + ATP = L-methionyl-tRNA(Met) + AMP + diphosphate</text>
        <dbReference type="Rhea" id="RHEA:13481"/>
        <dbReference type="Rhea" id="RHEA-COMP:9667"/>
        <dbReference type="Rhea" id="RHEA-COMP:9698"/>
        <dbReference type="ChEBI" id="CHEBI:30616"/>
        <dbReference type="ChEBI" id="CHEBI:33019"/>
        <dbReference type="ChEBI" id="CHEBI:57844"/>
        <dbReference type="ChEBI" id="CHEBI:78442"/>
        <dbReference type="ChEBI" id="CHEBI:78530"/>
        <dbReference type="ChEBI" id="CHEBI:456215"/>
        <dbReference type="EC" id="6.1.1.10"/>
    </reaction>
</comment>
<dbReference type="Gene3D" id="1.10.730.10">
    <property type="entry name" value="Isoleucyl-tRNA Synthetase, Domain 1"/>
    <property type="match status" value="1"/>
</dbReference>
<dbReference type="AlphaFoldDB" id="A0A2T4TZ43"/>
<organism evidence="16 17">
    <name type="scientific">Candidatus Methylomirabilis limnetica</name>
    <dbReference type="NCBI Taxonomy" id="2033718"/>
    <lineage>
        <taxon>Bacteria</taxon>
        <taxon>Candidatus Methylomirabilota</taxon>
        <taxon>Candidatus Methylomirabilia</taxon>
        <taxon>Candidatus Methylomirabilales</taxon>
        <taxon>Candidatus Methylomirabilaceae</taxon>
        <taxon>Candidatus Methylomirabilis</taxon>
    </lineage>
</organism>
<evidence type="ECO:0000256" key="3">
    <source>
        <dbReference type="ARBA" id="ARBA00011738"/>
    </source>
</evidence>
<feature type="binding site" evidence="13">
    <location>
        <position position="150"/>
    </location>
    <ligand>
        <name>Zn(2+)</name>
        <dbReference type="ChEBI" id="CHEBI:29105"/>
    </ligand>
</feature>
<evidence type="ECO:0000256" key="4">
    <source>
        <dbReference type="ARBA" id="ARBA00022490"/>
    </source>
</evidence>
<dbReference type="SUPFAM" id="SSF50249">
    <property type="entry name" value="Nucleic acid-binding proteins"/>
    <property type="match status" value="1"/>
</dbReference>
<keyword evidence="11 13" id="KW-0030">Aminoacyl-tRNA synthetase</keyword>
<dbReference type="PANTHER" id="PTHR43326:SF1">
    <property type="entry name" value="METHIONINE--TRNA LIGASE, MITOCHONDRIAL"/>
    <property type="match status" value="1"/>
</dbReference>
<dbReference type="InterPro" id="IPR009080">
    <property type="entry name" value="tRNAsynth_Ia_anticodon-bd"/>
</dbReference>
<dbReference type="CDD" id="cd02800">
    <property type="entry name" value="tRNA_bind_EcMetRS_like"/>
    <property type="match status" value="1"/>
</dbReference>
<keyword evidence="5 13" id="KW-0820">tRNA-binding</keyword>
<evidence type="ECO:0000256" key="13">
    <source>
        <dbReference type="HAMAP-Rule" id="MF_01228"/>
    </source>
</evidence>
<keyword evidence="13" id="KW-0479">Metal-binding</keyword>
<dbReference type="PRINTS" id="PR01041">
    <property type="entry name" value="TRNASYNTHMET"/>
</dbReference>
<evidence type="ECO:0000256" key="5">
    <source>
        <dbReference type="ARBA" id="ARBA00022555"/>
    </source>
</evidence>
<keyword evidence="8 13" id="KW-0067">ATP-binding</keyword>
<comment type="caution">
    <text evidence="13">Lacks conserved residue(s) required for the propagation of feature annotation.</text>
</comment>
<evidence type="ECO:0000256" key="2">
    <source>
        <dbReference type="ARBA" id="ARBA00004496"/>
    </source>
</evidence>